<dbReference type="Pfam" id="PF24883">
    <property type="entry name" value="NPHP3_N"/>
    <property type="match status" value="1"/>
</dbReference>
<feature type="domain" description="NACHT" evidence="2">
    <location>
        <begin position="292"/>
        <end position="443"/>
    </location>
</feature>
<comment type="caution">
    <text evidence="3">The sequence shown here is derived from an EMBL/GenBank/DDBJ whole genome shotgun (WGS) entry which is preliminary data.</text>
</comment>
<organism evidence="3 4">
    <name type="scientific">Xylaria bambusicola</name>
    <dbReference type="NCBI Taxonomy" id="326684"/>
    <lineage>
        <taxon>Eukaryota</taxon>
        <taxon>Fungi</taxon>
        <taxon>Dikarya</taxon>
        <taxon>Ascomycota</taxon>
        <taxon>Pezizomycotina</taxon>
        <taxon>Sordariomycetes</taxon>
        <taxon>Xylariomycetidae</taxon>
        <taxon>Xylariales</taxon>
        <taxon>Xylariaceae</taxon>
        <taxon>Xylaria</taxon>
    </lineage>
</organism>
<dbReference type="InterPro" id="IPR027417">
    <property type="entry name" value="P-loop_NTPase"/>
</dbReference>
<dbReference type="Proteomes" id="UP001305414">
    <property type="component" value="Unassembled WGS sequence"/>
</dbReference>
<reference evidence="3 4" key="1">
    <citation type="submission" date="2023-10" db="EMBL/GenBank/DDBJ databases">
        <title>Draft genome sequence of Xylaria bambusicola isolate GMP-LS, the root and basal stem rot pathogen of sugarcane in Indonesia.</title>
        <authorList>
            <person name="Selvaraj P."/>
            <person name="Muralishankar V."/>
            <person name="Muruganantham S."/>
            <person name="Sp S."/>
            <person name="Haryani S."/>
            <person name="Lau K.J.X."/>
            <person name="Naqvi N.I."/>
        </authorList>
    </citation>
    <scope>NUCLEOTIDE SEQUENCE [LARGE SCALE GENOMIC DNA]</scope>
    <source>
        <strain evidence="3">GMP-LS</strain>
    </source>
</reference>
<evidence type="ECO:0000313" key="4">
    <source>
        <dbReference type="Proteomes" id="UP001305414"/>
    </source>
</evidence>
<dbReference type="InterPro" id="IPR007111">
    <property type="entry name" value="NACHT_NTPase"/>
</dbReference>
<evidence type="ECO:0000259" key="2">
    <source>
        <dbReference type="PROSITE" id="PS50837"/>
    </source>
</evidence>
<protein>
    <recommendedName>
        <fullName evidence="2">NACHT domain-containing protein</fullName>
    </recommendedName>
</protein>
<dbReference type="PANTHER" id="PTHR10039:SF5">
    <property type="entry name" value="NACHT DOMAIN-CONTAINING PROTEIN"/>
    <property type="match status" value="1"/>
</dbReference>
<proteinExistence type="predicted"/>
<evidence type="ECO:0000256" key="1">
    <source>
        <dbReference type="ARBA" id="ARBA00022737"/>
    </source>
</evidence>
<keyword evidence="1" id="KW-0677">Repeat</keyword>
<gene>
    <name evidence="3" type="ORF">RRF57_006235</name>
</gene>
<dbReference type="AlphaFoldDB" id="A0AAN7UDY8"/>
<dbReference type="SUPFAM" id="SSF52540">
    <property type="entry name" value="P-loop containing nucleoside triphosphate hydrolases"/>
    <property type="match status" value="1"/>
</dbReference>
<evidence type="ECO:0000313" key="3">
    <source>
        <dbReference type="EMBL" id="KAK5630520.1"/>
    </source>
</evidence>
<dbReference type="Gene3D" id="3.40.50.300">
    <property type="entry name" value="P-loop containing nucleotide triphosphate hydrolases"/>
    <property type="match status" value="1"/>
</dbReference>
<sequence length="1146" mass="130491">MQGYSYCSRHPSERNGLILTRAIAVKAYDAFQQIRENADSSTERNKQLEDNTRAARDLSVNLSSPSTSQATIDPVTQLSMNCARKAEELLELLEYVRGNGKTISTAHASFRVWRKQNEIERLHSSLAQSRVTLNEMISQKLLSSVDLLALAQSRDSKDLGSSMQKLISDLVEHRRAQEVHNSRLDSRVESINHDMHLGFNETSGKVDSISHEMQLRFTEAERRAMRDKLLASLFFPEIDQRQSEIKEPAPETLNWLFKSTFDESDESDESDQELISSVKWSNFKQWLRDDSSTYWISGKAGSGKSTLMAHIVNDGRTHQELQTWSTGYKLETLSFFFWRTGSQLQNSVLGLLRSLLYQLCSLQPTISDIIISRLPLATGMIPTWTERRLLEYTSEIIQSCKGFRFCIFVDGLDEFAGSYDYLVDCIEQLQAFSNVKFCVSSRPELELVQRLRGLKTLRLQDLNKSDIRKFVTQSLNKTKCKHLTGTVVDQAEGVFLWASLVTQSLIKGSKAGDSEEILRQRLNSLPQDMNLLFKRMLSEIEPVYRGSLAFYIQLTMLATKYRMWYFPTISIITVARLGGPVDSYEEFSRECERTETQIATQSAGLLEVFNTPYLDINKKQWERSTAKVISRQPRFTIGAEGLDRVRCPDDEPFPTMLNYEARYMGWIHKSAFEFISQVGSETALPIELSLSLEELHQRIGNSIINYIVAAPSDAEPPRFSDTAWRPLAVDRFEPLFFLAINYYDAYPKAFSNVLDRLYHLCAKYNLNEIYTLGRTYRWDLSDYHQITGTSKFWIELPRLKSYVLSQFHRILGDPACDIIIAIHIDDSFISFYLGSLIKNSEVSSPLLEVLSENLLQRTLQRLENSGTTKAVKYRCIGMKRTSPSSSPVDFWKGLSCATWKKQDAEVPMVIIRVLISTLGCVLQGIATHSNLPVLMPQPLSRLMRITDLYVGLEIPLTHLFIQLSAEALVVAMRSLADTRKTGYTKETGLLGNHVSANEVPGAVHILCIPLKSQMLGVSRNEIQREVGWQGDWNQRWDSYVELDASEFIRLRPNPVTSDDLLALVAYTRPILFQLSLISYGVYRFEIAPGTKQLREQVCEMLLQDVKSPEQGLDRDQQRIAAECVRAGLLNPSLDKLEEDGDSSEDE</sequence>
<dbReference type="InterPro" id="IPR056884">
    <property type="entry name" value="NPHP3-like_N"/>
</dbReference>
<name>A0AAN7UDY8_9PEZI</name>
<dbReference type="EMBL" id="JAWHQM010000016">
    <property type="protein sequence ID" value="KAK5630520.1"/>
    <property type="molecule type" value="Genomic_DNA"/>
</dbReference>
<keyword evidence="4" id="KW-1185">Reference proteome</keyword>
<dbReference type="PANTHER" id="PTHR10039">
    <property type="entry name" value="AMELOGENIN"/>
    <property type="match status" value="1"/>
</dbReference>
<accession>A0AAN7UDY8</accession>
<dbReference type="PROSITE" id="PS50837">
    <property type="entry name" value="NACHT"/>
    <property type="match status" value="1"/>
</dbReference>